<comment type="cofactor">
    <cofactor evidence="1">
        <name>Mg(2+)</name>
        <dbReference type="ChEBI" id="CHEBI:18420"/>
    </cofactor>
</comment>
<evidence type="ECO:0000256" key="10">
    <source>
        <dbReference type="ARBA" id="ARBA00022977"/>
    </source>
</evidence>
<evidence type="ECO:0000256" key="4">
    <source>
        <dbReference type="ARBA" id="ARBA00011081"/>
    </source>
</evidence>
<dbReference type="PROSITE" id="PS00801">
    <property type="entry name" value="TRANSKETOLASE_1"/>
    <property type="match status" value="1"/>
</dbReference>
<dbReference type="UniPathway" id="UPA00064">
    <property type="reaction ID" value="UER00091"/>
</dbReference>
<dbReference type="CDD" id="cd02007">
    <property type="entry name" value="TPP_DXS"/>
    <property type="match status" value="1"/>
</dbReference>
<dbReference type="SUPFAM" id="SSF52518">
    <property type="entry name" value="Thiamin diphosphate-binding fold (THDP-binding)"/>
    <property type="match status" value="2"/>
</dbReference>
<dbReference type="STRING" id="525365.HMPREF0548_2101"/>
<comment type="cofactor">
    <cofactor evidence="2">
        <name>thiamine diphosphate</name>
        <dbReference type="ChEBI" id="CHEBI:58937"/>
    </cofactor>
</comment>
<dbReference type="InterPro" id="IPR005477">
    <property type="entry name" value="Dxylulose-5-P_synthase"/>
</dbReference>
<dbReference type="FunFam" id="3.40.50.970:FF:000010">
    <property type="entry name" value="1-deoxy-D-xylulose-5-phosphate synthase"/>
    <property type="match status" value="1"/>
</dbReference>
<dbReference type="GO" id="GO:0019288">
    <property type="term" value="P:isopentenyl diphosphate biosynthetic process, methylerythritol 4-phosphate pathway"/>
    <property type="evidence" value="ECO:0007669"/>
    <property type="project" value="TreeGrafter"/>
</dbReference>
<dbReference type="Pfam" id="PF02780">
    <property type="entry name" value="Transketolase_C"/>
    <property type="match status" value="1"/>
</dbReference>
<evidence type="ECO:0000256" key="11">
    <source>
        <dbReference type="ARBA" id="ARBA00023052"/>
    </source>
</evidence>
<accession>C2ER05</accession>
<evidence type="ECO:0000256" key="2">
    <source>
        <dbReference type="ARBA" id="ARBA00001964"/>
    </source>
</evidence>
<keyword evidence="7 14" id="KW-0808">Transferase</keyword>
<dbReference type="PANTHER" id="PTHR43322:SF1">
    <property type="entry name" value="1-DEOXY-D-XYLULOSE-5-PHOSPHATE SYNTHASE"/>
    <property type="match status" value="1"/>
</dbReference>
<dbReference type="AlphaFoldDB" id="C2ER05"/>
<comment type="pathway">
    <text evidence="3">Metabolic intermediate biosynthesis; 1-deoxy-D-xylulose 5-phosphate biosynthesis; 1-deoxy-D-xylulose 5-phosphate from D-glyceraldehyde 3-phosphate and pyruvate: step 1/1.</text>
</comment>
<evidence type="ECO:0000256" key="5">
    <source>
        <dbReference type="ARBA" id="ARBA00011738"/>
    </source>
</evidence>
<keyword evidence="12" id="KW-0414">Isoprene biosynthesis</keyword>
<evidence type="ECO:0000313" key="14">
    <source>
        <dbReference type="EMBL" id="EEJ70990.1"/>
    </source>
</evidence>
<dbReference type="eggNOG" id="COG1154">
    <property type="taxonomic scope" value="Bacteria"/>
</dbReference>
<dbReference type="Proteomes" id="UP000005583">
    <property type="component" value="Unassembled WGS sequence"/>
</dbReference>
<dbReference type="RefSeq" id="WP_007126847.1">
    <property type="nucleotide sequence ID" value="NZ_AZFO01000024.1"/>
</dbReference>
<dbReference type="InterPro" id="IPR009014">
    <property type="entry name" value="Transketo_C/PFOR_II"/>
</dbReference>
<dbReference type="GO" id="GO:0009228">
    <property type="term" value="P:thiamine biosynthetic process"/>
    <property type="evidence" value="ECO:0007669"/>
    <property type="project" value="UniProtKB-KW"/>
</dbReference>
<dbReference type="InterPro" id="IPR005475">
    <property type="entry name" value="Transketolase-like_Pyr-bd"/>
</dbReference>
<evidence type="ECO:0000259" key="13">
    <source>
        <dbReference type="SMART" id="SM00861"/>
    </source>
</evidence>
<comment type="subunit">
    <text evidence="5">Homodimer.</text>
</comment>
<feature type="domain" description="Transketolase-like pyrimidine-binding" evidence="13">
    <location>
        <begin position="285"/>
        <end position="448"/>
    </location>
</feature>
<keyword evidence="15" id="KW-1185">Reference proteome</keyword>
<evidence type="ECO:0000256" key="7">
    <source>
        <dbReference type="ARBA" id="ARBA00022679"/>
    </source>
</evidence>
<evidence type="ECO:0000256" key="8">
    <source>
        <dbReference type="ARBA" id="ARBA00022723"/>
    </source>
</evidence>
<keyword evidence="10" id="KW-0784">Thiamine biosynthesis</keyword>
<evidence type="ECO:0000256" key="3">
    <source>
        <dbReference type="ARBA" id="ARBA00004980"/>
    </source>
</evidence>
<dbReference type="Pfam" id="PF13292">
    <property type="entry name" value="DXP_synthase_N"/>
    <property type="match status" value="2"/>
</dbReference>
<dbReference type="Gene3D" id="3.40.50.920">
    <property type="match status" value="1"/>
</dbReference>
<dbReference type="InterPro" id="IPR033248">
    <property type="entry name" value="Transketolase_C"/>
</dbReference>
<dbReference type="SMART" id="SM00861">
    <property type="entry name" value="Transket_pyr"/>
    <property type="match status" value="1"/>
</dbReference>
<dbReference type="InterPro" id="IPR029061">
    <property type="entry name" value="THDP-binding"/>
</dbReference>
<evidence type="ECO:0000256" key="12">
    <source>
        <dbReference type="ARBA" id="ARBA00023229"/>
    </source>
</evidence>
<comment type="caution">
    <text evidence="14">The sequence shown here is derived from an EMBL/GenBank/DDBJ whole genome shotgun (WGS) entry which is preliminary data.</text>
</comment>
<evidence type="ECO:0000256" key="1">
    <source>
        <dbReference type="ARBA" id="ARBA00001946"/>
    </source>
</evidence>
<dbReference type="GO" id="GO:0016114">
    <property type="term" value="P:terpenoid biosynthetic process"/>
    <property type="evidence" value="ECO:0007669"/>
    <property type="project" value="InterPro"/>
</dbReference>
<keyword evidence="11" id="KW-0786">Thiamine pyrophosphate</keyword>
<dbReference type="Gene3D" id="3.40.50.970">
    <property type="match status" value="2"/>
</dbReference>
<dbReference type="EMBL" id="ACGU01000111">
    <property type="protein sequence ID" value="EEJ70990.1"/>
    <property type="molecule type" value="Genomic_DNA"/>
</dbReference>
<keyword evidence="8" id="KW-0479">Metal-binding</keyword>
<proteinExistence type="inferred from homology"/>
<evidence type="ECO:0000256" key="6">
    <source>
        <dbReference type="ARBA" id="ARBA00013150"/>
    </source>
</evidence>
<dbReference type="NCBIfam" id="NF003933">
    <property type="entry name" value="PRK05444.2-2"/>
    <property type="match status" value="1"/>
</dbReference>
<dbReference type="GO" id="GO:0005829">
    <property type="term" value="C:cytosol"/>
    <property type="evidence" value="ECO:0007669"/>
    <property type="project" value="TreeGrafter"/>
</dbReference>
<dbReference type="NCBIfam" id="NF008968">
    <property type="entry name" value="PRK12315.1"/>
    <property type="match status" value="1"/>
</dbReference>
<dbReference type="OrthoDB" id="9803371at2"/>
<dbReference type="GO" id="GO:0008661">
    <property type="term" value="F:1-deoxy-D-xylulose-5-phosphate synthase activity"/>
    <property type="evidence" value="ECO:0007669"/>
    <property type="project" value="UniProtKB-EC"/>
</dbReference>
<organism evidence="14 15">
    <name type="scientific">Lactobacillus ultunensis DSM 16047</name>
    <dbReference type="NCBI Taxonomy" id="525365"/>
    <lineage>
        <taxon>Bacteria</taxon>
        <taxon>Bacillati</taxon>
        <taxon>Bacillota</taxon>
        <taxon>Bacilli</taxon>
        <taxon>Lactobacillales</taxon>
        <taxon>Lactobacillaceae</taxon>
        <taxon>Lactobacillus</taxon>
    </lineage>
</organism>
<name>C2ER05_9LACO</name>
<dbReference type="PATRIC" id="fig|525365.8.peg.949"/>
<gene>
    <name evidence="14" type="ORF">HMPREF0548_2101</name>
</gene>
<dbReference type="CDD" id="cd07033">
    <property type="entry name" value="TPP_PYR_DXS_TK_like"/>
    <property type="match status" value="1"/>
</dbReference>
<dbReference type="HOGENOM" id="CLU_009227_1_4_9"/>
<sequence>MNKHPEYLLNKISGPKDLKKLSISQMEQLAKEIRTLILEKDAAEGGHLGPDLGIVEATIAYHYVFDAPKDKIIWDVSHQTYPHKMLTGRAEAWLDPDKYEDVTPYTNPDESPYDYYAVGHTSTSIALATGMAKARDLMGGHENIMALIGDGSMTGGLAYEGLNNAAIEKHNLVVVVNDNQMSIDDNVGGLVTALKKLRDSNGETKENPFTAMGFDYRYVADGNDIKSMIDAFKAVKDVDHPILLHINTLKGKGYQPAIDHEEAHHWVMPFDLKTDKTTVPALEGPTANSVAMDVMKEHIENGEKIIAINAAIPGVFGLDEIKNKYPENYHDVGIAEQESVAFAAGMAKEGAVPVLFENSTFLQRAFDQLSHDVAANDLPVVMMVAGGGMSGTSKTHLGVFDQVMISNLPNWIYLAPTTLAEEKAMMEWAIKQRKHPVAIKMPTKHVPVGENATSDYAKIKYNIKPGKDVAVLALGDMYDMLGKGVAEKLGASLVNPISANILDKDALDKLATENKVIVTIEDNTLDGGFGEKVASYLGDKNVKVLNYGQKRVYTDQIPLKEILKDNRMTVDQIVEDVKNA</sequence>
<evidence type="ECO:0000313" key="15">
    <source>
        <dbReference type="Proteomes" id="UP000005583"/>
    </source>
</evidence>
<dbReference type="PANTHER" id="PTHR43322">
    <property type="entry name" value="1-D-DEOXYXYLULOSE 5-PHOSPHATE SYNTHASE-RELATED"/>
    <property type="match status" value="1"/>
</dbReference>
<dbReference type="Pfam" id="PF02779">
    <property type="entry name" value="Transket_pyr"/>
    <property type="match status" value="1"/>
</dbReference>
<dbReference type="EC" id="2.2.1.7" evidence="6"/>
<reference evidence="14 15" key="1">
    <citation type="submission" date="2009-01" db="EMBL/GenBank/DDBJ databases">
        <authorList>
            <person name="Qin X."/>
            <person name="Bachman B."/>
            <person name="Battles P."/>
            <person name="Bell A."/>
            <person name="Bess C."/>
            <person name="Bickham C."/>
            <person name="Chaboub L."/>
            <person name="Chen D."/>
            <person name="Coyle M."/>
            <person name="Deiros D.R."/>
            <person name="Dinh H."/>
            <person name="Forbes L."/>
            <person name="Fowler G."/>
            <person name="Francisco L."/>
            <person name="Fu Q."/>
            <person name="Gubbala S."/>
            <person name="Hale W."/>
            <person name="Han Y."/>
            <person name="Hemphill L."/>
            <person name="Highlander S.K."/>
            <person name="Hirani K."/>
            <person name="Hogues M."/>
            <person name="Jackson L."/>
            <person name="Jakkamsetti A."/>
            <person name="Javaid M."/>
            <person name="Jiang H."/>
            <person name="Korchina V."/>
            <person name="Kovar C."/>
            <person name="Lara F."/>
            <person name="Lee S."/>
            <person name="Mata R."/>
            <person name="Mathew T."/>
            <person name="Moen C."/>
            <person name="Morales K."/>
            <person name="Munidasa M."/>
            <person name="Nazareth L."/>
            <person name="Ngo R."/>
            <person name="Nguyen L."/>
            <person name="Okwuonu G."/>
            <person name="Ongeri F."/>
            <person name="Patil S."/>
            <person name="Petrosino J."/>
            <person name="Pham C."/>
            <person name="Pham P."/>
            <person name="Pu L.-L."/>
            <person name="Puazo M."/>
            <person name="Raj R."/>
            <person name="Reid J."/>
            <person name="Rouhana J."/>
            <person name="Saada N."/>
            <person name="Shang Y."/>
            <person name="Simmons D."/>
            <person name="Thornton R."/>
            <person name="Warren J."/>
            <person name="Weissenberger G."/>
            <person name="Zhang J."/>
            <person name="Zhang L."/>
            <person name="Zhou C."/>
            <person name="Zhu D."/>
            <person name="Muzny D."/>
            <person name="Worley K."/>
            <person name="Gibbs R."/>
        </authorList>
    </citation>
    <scope>NUCLEOTIDE SEQUENCE [LARGE SCALE GENOMIC DNA]</scope>
    <source>
        <strain evidence="14 15">DSM 16047</strain>
    </source>
</reference>
<protein>
    <recommendedName>
        <fullName evidence="6">1-deoxy-D-xylulose-5-phosphate synthase</fullName>
        <ecNumber evidence="6">2.2.1.7</ecNumber>
    </recommendedName>
</protein>
<dbReference type="GO" id="GO:0046872">
    <property type="term" value="F:metal ion binding"/>
    <property type="evidence" value="ECO:0007669"/>
    <property type="project" value="UniProtKB-KW"/>
</dbReference>
<dbReference type="InterPro" id="IPR049557">
    <property type="entry name" value="Transketolase_CS"/>
</dbReference>
<dbReference type="SUPFAM" id="SSF52922">
    <property type="entry name" value="TK C-terminal domain-like"/>
    <property type="match status" value="1"/>
</dbReference>
<keyword evidence="9" id="KW-0460">Magnesium</keyword>
<evidence type="ECO:0000256" key="9">
    <source>
        <dbReference type="ARBA" id="ARBA00022842"/>
    </source>
</evidence>
<comment type="similarity">
    <text evidence="4">Belongs to the transketolase family. DXPS subfamily.</text>
</comment>